<proteinExistence type="predicted"/>
<dbReference type="PATRIC" id="fig|745411.4.peg.458"/>
<comment type="caution">
    <text evidence="3">The sequence shown here is derived from an EMBL/GenBank/DDBJ whole genome shotgun (WGS) entry which is preliminary data.</text>
</comment>
<evidence type="ECO:0000256" key="2">
    <source>
        <dbReference type="ARBA" id="ARBA00022840"/>
    </source>
</evidence>
<dbReference type="STRING" id="745411.B3C1_02340"/>
<organism evidence="3 4">
    <name type="scientific">Gallaecimonas xiamenensis 3-C-1</name>
    <dbReference type="NCBI Taxonomy" id="745411"/>
    <lineage>
        <taxon>Bacteria</taxon>
        <taxon>Pseudomonadati</taxon>
        <taxon>Pseudomonadota</taxon>
        <taxon>Gammaproteobacteria</taxon>
        <taxon>Enterobacterales</taxon>
        <taxon>Gallaecimonadaceae</taxon>
        <taxon>Gallaecimonas</taxon>
    </lineage>
</organism>
<evidence type="ECO:0000313" key="4">
    <source>
        <dbReference type="Proteomes" id="UP000006755"/>
    </source>
</evidence>
<evidence type="ECO:0000256" key="1">
    <source>
        <dbReference type="ARBA" id="ARBA00022741"/>
    </source>
</evidence>
<dbReference type="PANTHER" id="PTHR43384:SF4">
    <property type="entry name" value="CELLULOSE BIOSYNTHESIS PROTEIN BCSQ-RELATED"/>
    <property type="match status" value="1"/>
</dbReference>
<sequence>MNLVYFHSPKGGVGKTTLVANLAFALQRLGHQVVVLDLDSQNALRLHLGLPMAERRGLVPQLQLGEDWRNLIIETPTGVGLLPYGQASREQRDAFEAALRTQPECLELGLGSLLSQPGCILLADLPSGPSLALDALARLPAMGIATLLADGASAATLPLIGQDGYLGEAGARRALYIINQVHIRSRLNRDVTEFFQHKLGASLLGMVHRDEAVPEATASQKSLFDYAPASAITQDLEDIARNISRLLPDAYAHSAMKFSLSDM</sequence>
<reference evidence="3 4" key="1">
    <citation type="journal article" date="2012" name="J. Bacteriol.">
        <title>Genome Sequence of Gallaecimonas xiamenensis Type Strain 3-C-1.</title>
        <authorList>
            <person name="Lai Q."/>
            <person name="Wang L."/>
            <person name="Wang W."/>
            <person name="Shao Z."/>
        </authorList>
    </citation>
    <scope>NUCLEOTIDE SEQUENCE [LARGE SCALE GENOMIC DNA]</scope>
    <source>
        <strain evidence="3 4">3-C-1</strain>
    </source>
</reference>
<dbReference type="PANTHER" id="PTHR43384">
    <property type="entry name" value="SEPTUM SITE-DETERMINING PROTEIN MIND HOMOLOG, CHLOROPLASTIC-RELATED"/>
    <property type="match status" value="1"/>
</dbReference>
<dbReference type="GO" id="GO:0005524">
    <property type="term" value="F:ATP binding"/>
    <property type="evidence" value="ECO:0007669"/>
    <property type="project" value="UniProtKB-KW"/>
</dbReference>
<dbReference type="GO" id="GO:0051782">
    <property type="term" value="P:negative regulation of cell division"/>
    <property type="evidence" value="ECO:0007669"/>
    <property type="project" value="TreeGrafter"/>
</dbReference>
<dbReference type="InterPro" id="IPR027417">
    <property type="entry name" value="P-loop_NTPase"/>
</dbReference>
<keyword evidence="2" id="KW-0067">ATP-binding</keyword>
<dbReference type="EMBL" id="AMRI01000003">
    <property type="protein sequence ID" value="EKE77007.1"/>
    <property type="molecule type" value="Genomic_DNA"/>
</dbReference>
<dbReference type="Pfam" id="PF06564">
    <property type="entry name" value="CBP_BcsQ"/>
    <property type="match status" value="1"/>
</dbReference>
<accession>K2JR55</accession>
<dbReference type="eggNOG" id="COG1192">
    <property type="taxonomic scope" value="Bacteria"/>
</dbReference>
<protein>
    <submittedName>
        <fullName evidence="3">Cellulose synthase operon protein YhjQ</fullName>
    </submittedName>
</protein>
<dbReference type="InterPro" id="IPR050625">
    <property type="entry name" value="ParA/MinD_ATPase"/>
</dbReference>
<name>K2JR55_9GAMM</name>
<dbReference type="Proteomes" id="UP000006755">
    <property type="component" value="Unassembled WGS sequence"/>
</dbReference>
<dbReference type="SUPFAM" id="SSF52540">
    <property type="entry name" value="P-loop containing nucleoside triphosphate hydrolases"/>
    <property type="match status" value="1"/>
</dbReference>
<keyword evidence="4" id="KW-1185">Reference proteome</keyword>
<gene>
    <name evidence="3" type="ORF">B3C1_02340</name>
</gene>
<dbReference type="GO" id="GO:0016887">
    <property type="term" value="F:ATP hydrolysis activity"/>
    <property type="evidence" value="ECO:0007669"/>
    <property type="project" value="TreeGrafter"/>
</dbReference>
<evidence type="ECO:0000313" key="3">
    <source>
        <dbReference type="EMBL" id="EKE77007.1"/>
    </source>
</evidence>
<dbReference type="AlphaFoldDB" id="K2JR55"/>
<keyword evidence="1" id="KW-0547">Nucleotide-binding</keyword>
<dbReference type="InterPro" id="IPR017746">
    <property type="entry name" value="Cellulose_synthase_operon_BcsQ"/>
</dbReference>
<dbReference type="OrthoDB" id="5288747at2"/>
<dbReference type="GO" id="GO:0005829">
    <property type="term" value="C:cytosol"/>
    <property type="evidence" value="ECO:0007669"/>
    <property type="project" value="TreeGrafter"/>
</dbReference>
<dbReference type="RefSeq" id="WP_008482648.1">
    <property type="nucleotide sequence ID" value="NZ_AMRI01000003.1"/>
</dbReference>
<dbReference type="GO" id="GO:0009898">
    <property type="term" value="C:cytoplasmic side of plasma membrane"/>
    <property type="evidence" value="ECO:0007669"/>
    <property type="project" value="TreeGrafter"/>
</dbReference>
<dbReference type="Gene3D" id="3.40.50.300">
    <property type="entry name" value="P-loop containing nucleotide triphosphate hydrolases"/>
    <property type="match status" value="1"/>
</dbReference>
<dbReference type="NCBIfam" id="TIGR03371">
    <property type="entry name" value="cellulose_yhjQ"/>
    <property type="match status" value="1"/>
</dbReference>